<dbReference type="InterPro" id="IPR026906">
    <property type="entry name" value="LRR_5"/>
</dbReference>
<comment type="caution">
    <text evidence="2">The sequence shown here is derived from an EMBL/GenBank/DDBJ whole genome shotgun (WGS) entry which is preliminary data.</text>
</comment>
<dbReference type="PANTHER" id="PTHR45661:SF3">
    <property type="entry name" value="IG-LIKE DOMAIN-CONTAINING PROTEIN"/>
    <property type="match status" value="1"/>
</dbReference>
<dbReference type="InterPro" id="IPR032675">
    <property type="entry name" value="LRR_dom_sf"/>
</dbReference>
<evidence type="ECO:0000256" key="1">
    <source>
        <dbReference type="SAM" id="MobiDB-lite"/>
    </source>
</evidence>
<feature type="region of interest" description="Disordered" evidence="1">
    <location>
        <begin position="148"/>
        <end position="170"/>
    </location>
</feature>
<reference evidence="2" key="2">
    <citation type="submission" date="2021-04" db="EMBL/GenBank/DDBJ databases">
        <authorList>
            <person name="Gilroy R."/>
        </authorList>
    </citation>
    <scope>NUCLEOTIDE SEQUENCE</scope>
    <source>
        <strain evidence="2">ChiHjej9B8-13557</strain>
    </source>
</reference>
<sequence length="472" mass="50129">MYVKKGFATLLTMILAVAFFTACGRWDYSREAVKAANDAQGETLRVEFKVSQAFTDALRSAVADSIQPADIEKTITMDKTVEKLLTSGYRLDVYALRADVDADKAAAQLAGEFIARLAGCEDEGFISMVKADNGYFYEAVLTYRHGGSGDGSGSSGGDGDGGDNQPDEPEEPMLKYAVQWYPDAADGQRAGTLIFRTVDNVTASDLMESSSMSLNAIKTGLAAGQYKSNPEELEKFDLEKVVHLIVEEGSGVTEIGSNIFASGRFDAVESIKLSSEVETIGEKAFFNCKNLTTVDMPGVKTIGYSAFNGCSSLKNVTLTNVTDIQSYAFISCTALTNVSITTTGALTISEAGFSTCTSLENVYISAGSIVLKGGYNYGLGLRIPAGVFTQCPKLDTVILNGQLKEVGECTFGLADLAGNGDGDIPMVTNSAVHIYCTGGKETFMEACGKLNLANDIGIESEGQICDLTSQSM</sequence>
<reference evidence="2" key="1">
    <citation type="journal article" date="2021" name="PeerJ">
        <title>Extensive microbial diversity within the chicken gut microbiome revealed by metagenomics and culture.</title>
        <authorList>
            <person name="Gilroy R."/>
            <person name="Ravi A."/>
            <person name="Getino M."/>
            <person name="Pursley I."/>
            <person name="Horton D.L."/>
            <person name="Alikhan N.F."/>
            <person name="Baker D."/>
            <person name="Gharbi K."/>
            <person name="Hall N."/>
            <person name="Watson M."/>
            <person name="Adriaenssens E.M."/>
            <person name="Foster-Nyarko E."/>
            <person name="Jarju S."/>
            <person name="Secka A."/>
            <person name="Antonio M."/>
            <person name="Oren A."/>
            <person name="Chaudhuri R.R."/>
            <person name="La Ragione R."/>
            <person name="Hildebrand F."/>
            <person name="Pallen M.J."/>
        </authorList>
    </citation>
    <scope>NUCLEOTIDE SEQUENCE</scope>
    <source>
        <strain evidence="2">ChiHjej9B8-13557</strain>
    </source>
</reference>
<name>A0A9D2MGS7_9FIRM</name>
<evidence type="ECO:0000313" key="3">
    <source>
        <dbReference type="Proteomes" id="UP000824211"/>
    </source>
</evidence>
<dbReference type="Proteomes" id="UP000824211">
    <property type="component" value="Unassembled WGS sequence"/>
</dbReference>
<protein>
    <submittedName>
        <fullName evidence="2">Leucine-rich repeat domain-containing protein</fullName>
    </submittedName>
</protein>
<gene>
    <name evidence="2" type="ORF">H9771_09280</name>
</gene>
<accession>A0A9D2MGS7</accession>
<dbReference type="AlphaFoldDB" id="A0A9D2MGS7"/>
<dbReference type="Pfam" id="PF13306">
    <property type="entry name" value="LRR_5"/>
    <property type="match status" value="1"/>
</dbReference>
<dbReference type="Gene3D" id="3.80.10.10">
    <property type="entry name" value="Ribonuclease Inhibitor"/>
    <property type="match status" value="1"/>
</dbReference>
<dbReference type="EMBL" id="DWXX01000178">
    <property type="protein sequence ID" value="HJB59825.1"/>
    <property type="molecule type" value="Genomic_DNA"/>
</dbReference>
<dbReference type="PANTHER" id="PTHR45661">
    <property type="entry name" value="SURFACE ANTIGEN"/>
    <property type="match status" value="1"/>
</dbReference>
<dbReference type="InterPro" id="IPR053139">
    <property type="entry name" value="Surface_bspA-like"/>
</dbReference>
<proteinExistence type="predicted"/>
<feature type="compositionally biased region" description="Gly residues" evidence="1">
    <location>
        <begin position="148"/>
        <end position="159"/>
    </location>
</feature>
<organism evidence="2 3">
    <name type="scientific">Candidatus Faecalibacterium faecipullorum</name>
    <dbReference type="NCBI Taxonomy" id="2838578"/>
    <lineage>
        <taxon>Bacteria</taxon>
        <taxon>Bacillati</taxon>
        <taxon>Bacillota</taxon>
        <taxon>Clostridia</taxon>
        <taxon>Eubacteriales</taxon>
        <taxon>Oscillospiraceae</taxon>
        <taxon>Faecalibacterium</taxon>
    </lineage>
</organism>
<evidence type="ECO:0000313" key="2">
    <source>
        <dbReference type="EMBL" id="HJB59825.1"/>
    </source>
</evidence>
<dbReference type="PROSITE" id="PS51257">
    <property type="entry name" value="PROKAR_LIPOPROTEIN"/>
    <property type="match status" value="1"/>
</dbReference>
<dbReference type="SUPFAM" id="SSF52058">
    <property type="entry name" value="L domain-like"/>
    <property type="match status" value="1"/>
</dbReference>